<dbReference type="InterPro" id="IPR001633">
    <property type="entry name" value="EAL_dom"/>
</dbReference>
<proteinExistence type="predicted"/>
<dbReference type="InterPro" id="IPR029787">
    <property type="entry name" value="Nucleotide_cyclase"/>
</dbReference>
<evidence type="ECO:0000256" key="2">
    <source>
        <dbReference type="SAM" id="Phobius"/>
    </source>
</evidence>
<feature type="transmembrane region" description="Helical" evidence="2">
    <location>
        <begin position="263"/>
        <end position="287"/>
    </location>
</feature>
<keyword evidence="2" id="KW-0812">Transmembrane</keyword>
<dbReference type="Pfam" id="PF00990">
    <property type="entry name" value="GGDEF"/>
    <property type="match status" value="1"/>
</dbReference>
<accession>A0A4U6QN69</accession>
<dbReference type="PROSITE" id="PS50883">
    <property type="entry name" value="EAL"/>
    <property type="match status" value="1"/>
</dbReference>
<dbReference type="EMBL" id="SZZH01000001">
    <property type="protein sequence ID" value="TKV61901.1"/>
    <property type="molecule type" value="Genomic_DNA"/>
</dbReference>
<dbReference type="AlphaFoldDB" id="A0A4U6QN69"/>
<feature type="region of interest" description="Disordered" evidence="1">
    <location>
        <begin position="824"/>
        <end position="851"/>
    </location>
</feature>
<dbReference type="InterPro" id="IPR043128">
    <property type="entry name" value="Rev_trsase/Diguanyl_cyclase"/>
</dbReference>
<dbReference type="OrthoDB" id="23692at2"/>
<dbReference type="SUPFAM" id="SSF141868">
    <property type="entry name" value="EAL domain-like"/>
    <property type="match status" value="1"/>
</dbReference>
<dbReference type="Proteomes" id="UP000306985">
    <property type="component" value="Unassembled WGS sequence"/>
</dbReference>
<feature type="region of interest" description="Disordered" evidence="1">
    <location>
        <begin position="1"/>
        <end position="24"/>
    </location>
</feature>
<dbReference type="SMART" id="SM00267">
    <property type="entry name" value="GGDEF"/>
    <property type="match status" value="1"/>
</dbReference>
<feature type="domain" description="EAL" evidence="3">
    <location>
        <begin position="548"/>
        <end position="802"/>
    </location>
</feature>
<dbReference type="CDD" id="cd01949">
    <property type="entry name" value="GGDEF"/>
    <property type="match status" value="1"/>
</dbReference>
<dbReference type="Gene3D" id="3.30.70.270">
    <property type="match status" value="1"/>
</dbReference>
<feature type="domain" description="GGDEF" evidence="4">
    <location>
        <begin position="407"/>
        <end position="539"/>
    </location>
</feature>
<sequence>MARSGGVPTRGFPADAPARGAPRTAVGTAASSPLRLTAAAAAMLAVVVLLVVALLAAIALAGAESRTAAITSHVAQLTASGLATTSLGVLAWRRTWHRVRRPAALLAVGCGLWFAGQLSWFVSETVGPPLPDVSFADALYLGFPIFMATAVLVPLRRTRLRQLRVVLDGVIIAASLFVISWVLALTHVTSEENRPDDALVLIVSLCYPCLDIVAITMLLLGISRMPVNRVILGTLVVAMTLIATGDTLYAYETVVSSFQVGTAVDLCWLVGFGVIAVFASIAWTVDIRTVPAPTSETPEEWESSQSRVLSMLPYLPVMAALCILAVRNVVGSSDPVSELVTIVVLGLVLLRQYLTLRDNRNLTADLAARERQLRQQAFHDVLTGLPNRALFTQRVVEAVERHRRERRPLALLFIDLDDFKTVNDTLGHPVGDELVSRVGARLRRLVRSTDTVSRFGGDEFAVLVEGDHDSLAMADRLVGELRRPFALRVQPLAISCSIGIAHVAADADTPGVDELFSRADIAMYAAKRAGKGQRSAHHPAMVLPEADDLHFRPLLIDDLAAGRIHCLFQPIVALDTRQLVSLEALARWHVDGRQVDQGYFIALAGRSGLLPALTEHMLDLVAAHLAAWNEQFDCADLKVSLNVPPGLMTDLSFPARVVAVLDQYEVDPRQLALEITEDALLGDYRTTQVVAQRFRELGIQVWLDDFGSGYSSLLSLRRIALHSVKIDLEFVANIHRDAEAEEFLGAMLRMTRELGLVTTAEGVELAEQADILTALGCTYAQGFLFSEPIPAPAVEAMLRRGYGRRPPTVAPVVAARPALEAEVVERETPPAVPTGAVDDAPDSCAVAPVGR</sequence>
<keyword evidence="6" id="KW-1185">Reference proteome</keyword>
<dbReference type="RefSeq" id="WP_137449206.1">
    <property type="nucleotide sequence ID" value="NZ_SZZH01000001.1"/>
</dbReference>
<dbReference type="PANTHER" id="PTHR33121:SF79">
    <property type="entry name" value="CYCLIC DI-GMP PHOSPHODIESTERASE PDED-RELATED"/>
    <property type="match status" value="1"/>
</dbReference>
<keyword evidence="2" id="KW-0472">Membrane</keyword>
<evidence type="ECO:0000313" key="5">
    <source>
        <dbReference type="EMBL" id="TKV61901.1"/>
    </source>
</evidence>
<evidence type="ECO:0000259" key="4">
    <source>
        <dbReference type="PROSITE" id="PS50887"/>
    </source>
</evidence>
<dbReference type="Gene3D" id="3.20.20.450">
    <property type="entry name" value="EAL domain"/>
    <property type="match status" value="1"/>
</dbReference>
<dbReference type="PANTHER" id="PTHR33121">
    <property type="entry name" value="CYCLIC DI-GMP PHOSPHODIESTERASE PDEF"/>
    <property type="match status" value="1"/>
</dbReference>
<protein>
    <submittedName>
        <fullName evidence="5">EAL domain-containing protein</fullName>
    </submittedName>
</protein>
<dbReference type="NCBIfam" id="TIGR00254">
    <property type="entry name" value="GGDEF"/>
    <property type="match status" value="1"/>
</dbReference>
<dbReference type="InterPro" id="IPR000160">
    <property type="entry name" value="GGDEF_dom"/>
</dbReference>
<feature type="transmembrane region" description="Helical" evidence="2">
    <location>
        <begin position="230"/>
        <end position="251"/>
    </location>
</feature>
<dbReference type="Pfam" id="PF00563">
    <property type="entry name" value="EAL"/>
    <property type="match status" value="1"/>
</dbReference>
<evidence type="ECO:0000256" key="1">
    <source>
        <dbReference type="SAM" id="MobiDB-lite"/>
    </source>
</evidence>
<gene>
    <name evidence="5" type="ORF">FDO65_10275</name>
</gene>
<feature type="transmembrane region" description="Helical" evidence="2">
    <location>
        <begin position="165"/>
        <end position="186"/>
    </location>
</feature>
<name>A0A4U6QN69_9ACTN</name>
<dbReference type="PROSITE" id="PS50887">
    <property type="entry name" value="GGDEF"/>
    <property type="match status" value="1"/>
</dbReference>
<feature type="transmembrane region" description="Helical" evidence="2">
    <location>
        <begin position="308"/>
        <end position="330"/>
    </location>
</feature>
<feature type="transmembrane region" description="Helical" evidence="2">
    <location>
        <begin position="73"/>
        <end position="92"/>
    </location>
</feature>
<dbReference type="InterPro" id="IPR035919">
    <property type="entry name" value="EAL_sf"/>
</dbReference>
<feature type="transmembrane region" description="Helical" evidence="2">
    <location>
        <begin position="104"/>
        <end position="122"/>
    </location>
</feature>
<evidence type="ECO:0000313" key="6">
    <source>
        <dbReference type="Proteomes" id="UP000306985"/>
    </source>
</evidence>
<feature type="transmembrane region" description="Helical" evidence="2">
    <location>
        <begin position="134"/>
        <end position="153"/>
    </location>
</feature>
<dbReference type="GO" id="GO:0071111">
    <property type="term" value="F:cyclic-guanylate-specific phosphodiesterase activity"/>
    <property type="evidence" value="ECO:0007669"/>
    <property type="project" value="InterPro"/>
</dbReference>
<dbReference type="SMART" id="SM00052">
    <property type="entry name" value="EAL"/>
    <property type="match status" value="1"/>
</dbReference>
<evidence type="ECO:0000259" key="3">
    <source>
        <dbReference type="PROSITE" id="PS50883"/>
    </source>
</evidence>
<feature type="transmembrane region" description="Helical" evidence="2">
    <location>
        <begin position="38"/>
        <end position="61"/>
    </location>
</feature>
<feature type="transmembrane region" description="Helical" evidence="2">
    <location>
        <begin position="198"/>
        <end position="223"/>
    </location>
</feature>
<reference evidence="5 6" key="1">
    <citation type="submission" date="2019-05" db="EMBL/GenBank/DDBJ databases">
        <title>Nakamurella sp. N5BH11, whole genome shotgun sequence.</title>
        <authorList>
            <person name="Tuo L."/>
        </authorList>
    </citation>
    <scope>NUCLEOTIDE SEQUENCE [LARGE SCALE GENOMIC DNA]</scope>
    <source>
        <strain evidence="5 6">N5BH11</strain>
    </source>
</reference>
<comment type="caution">
    <text evidence="5">The sequence shown here is derived from an EMBL/GenBank/DDBJ whole genome shotgun (WGS) entry which is preliminary data.</text>
</comment>
<keyword evidence="2" id="KW-1133">Transmembrane helix</keyword>
<dbReference type="CDD" id="cd01948">
    <property type="entry name" value="EAL"/>
    <property type="match status" value="1"/>
</dbReference>
<dbReference type="SUPFAM" id="SSF55073">
    <property type="entry name" value="Nucleotide cyclase"/>
    <property type="match status" value="1"/>
</dbReference>
<dbReference type="FunFam" id="3.30.70.270:FF:000001">
    <property type="entry name" value="Diguanylate cyclase domain protein"/>
    <property type="match status" value="1"/>
</dbReference>
<organism evidence="5 6">
    <name type="scientific">Nakamurella flava</name>
    <dbReference type="NCBI Taxonomy" id="2576308"/>
    <lineage>
        <taxon>Bacteria</taxon>
        <taxon>Bacillati</taxon>
        <taxon>Actinomycetota</taxon>
        <taxon>Actinomycetes</taxon>
        <taxon>Nakamurellales</taxon>
        <taxon>Nakamurellaceae</taxon>
        <taxon>Nakamurella</taxon>
    </lineage>
</organism>
<dbReference type="InterPro" id="IPR050706">
    <property type="entry name" value="Cyclic-di-GMP_PDE-like"/>
</dbReference>